<keyword evidence="3" id="KW-1185">Reference proteome</keyword>
<organism evidence="2 3">
    <name type="scientific">Dichomitus squalens</name>
    <dbReference type="NCBI Taxonomy" id="114155"/>
    <lineage>
        <taxon>Eukaryota</taxon>
        <taxon>Fungi</taxon>
        <taxon>Dikarya</taxon>
        <taxon>Basidiomycota</taxon>
        <taxon>Agaricomycotina</taxon>
        <taxon>Agaricomycetes</taxon>
        <taxon>Polyporales</taxon>
        <taxon>Polyporaceae</taxon>
        <taxon>Dichomitus</taxon>
    </lineage>
</organism>
<accession>A0A4Q9PHY2</accession>
<dbReference type="Proteomes" id="UP000292082">
    <property type="component" value="Unassembled WGS sequence"/>
</dbReference>
<evidence type="ECO:0000313" key="3">
    <source>
        <dbReference type="Proteomes" id="UP000292082"/>
    </source>
</evidence>
<feature type="region of interest" description="Disordered" evidence="1">
    <location>
        <begin position="1"/>
        <end position="26"/>
    </location>
</feature>
<dbReference type="EMBL" id="ML145209">
    <property type="protein sequence ID" value="TBU53627.1"/>
    <property type="molecule type" value="Genomic_DNA"/>
</dbReference>
<proteinExistence type="predicted"/>
<reference evidence="2 3" key="1">
    <citation type="submission" date="2019-01" db="EMBL/GenBank/DDBJ databases">
        <title>Draft genome sequences of three monokaryotic isolates of the white-rot basidiomycete fungus Dichomitus squalens.</title>
        <authorList>
            <consortium name="DOE Joint Genome Institute"/>
            <person name="Lopez S.C."/>
            <person name="Andreopoulos B."/>
            <person name="Pangilinan J."/>
            <person name="Lipzen A."/>
            <person name="Riley R."/>
            <person name="Ahrendt S."/>
            <person name="Ng V."/>
            <person name="Barry K."/>
            <person name="Daum C."/>
            <person name="Grigoriev I.V."/>
            <person name="Hilden K.S."/>
            <person name="Makela M.R."/>
            <person name="de Vries R.P."/>
        </authorList>
    </citation>
    <scope>NUCLEOTIDE SEQUENCE [LARGE SCALE GENOMIC DNA]</scope>
    <source>
        <strain evidence="2 3">CBS 464.89</strain>
    </source>
</reference>
<dbReference type="AlphaFoldDB" id="A0A4Q9PHY2"/>
<evidence type="ECO:0000313" key="2">
    <source>
        <dbReference type="EMBL" id="TBU53627.1"/>
    </source>
</evidence>
<name>A0A4Q9PHY2_9APHY</name>
<evidence type="ECO:0000256" key="1">
    <source>
        <dbReference type="SAM" id="MobiDB-lite"/>
    </source>
</evidence>
<gene>
    <name evidence="2" type="ORF">BD310DRAFT_937689</name>
</gene>
<protein>
    <submittedName>
        <fullName evidence="2">Uncharacterized protein</fullName>
    </submittedName>
</protein>
<sequence length="436" mass="48288">MSTMTQPIGKRFLMRKSSNAENLPPPAFSKKADALVSAREASRRRRARVVSGHLPLKAKKVIQNMQRRASKTAQFASKPVKATVAPAKTSLPALSAPAQVIDVDALPDAVATQAVPSESQSKGEPTLNFPRFLRRPPPSVWPVQFERENIDACHPDIAENKVPFEYLQDALEAYGSVMWDMVKGARIDRSTMGRRSALPDEVSVFVADHIVMRTPPAYVNAPTFPTHVLAVWELPFAHPVRRPSAAAASAKRKVSLIPIHNLNASMFFAKWFKLVPSNSPGKRETDAFGVAGTELKLPVVPLAVPHPESFLLLLQTAYVHKVSFLLDQLVPVQKPVVVFPTPENPRPQNPHYIDETGRRLAARYTPQAIIEMIGMVIGLWQNAIYLGASDRRLWVGIDWSYDMLLTGLGYALGHPELVPRPDPSQYRWAPVQVPKA</sequence>